<proteinExistence type="predicted"/>
<accession>A0A0A0EIA6</accession>
<comment type="caution">
    <text evidence="1">The sequence shown here is derived from an EMBL/GenBank/DDBJ whole genome shotgun (WGS) entry which is preliminary data.</text>
</comment>
<protein>
    <submittedName>
        <fullName evidence="1">Uncharacterized protein</fullName>
    </submittedName>
</protein>
<dbReference type="EMBL" id="AQQX01000003">
    <property type="protein sequence ID" value="KGM48867.1"/>
    <property type="molecule type" value="Genomic_DNA"/>
</dbReference>
<evidence type="ECO:0000313" key="1">
    <source>
        <dbReference type="EMBL" id="KGM48867.1"/>
    </source>
</evidence>
<dbReference type="RefSeq" id="WP_043747626.1">
    <property type="nucleotide sequence ID" value="NZ_AQQX01000003.1"/>
</dbReference>
<name>A0A0A0EIA6_9RHOB</name>
<dbReference type="eggNOG" id="ENOG502ZZ27">
    <property type="taxonomic scope" value="Bacteria"/>
</dbReference>
<dbReference type="Proteomes" id="UP000030004">
    <property type="component" value="Unassembled WGS sequence"/>
</dbReference>
<gene>
    <name evidence="1" type="ORF">ATO9_09155</name>
</gene>
<organism evidence="1 2">
    <name type="scientific">Pseudooceanicola atlanticus</name>
    <dbReference type="NCBI Taxonomy" id="1461694"/>
    <lineage>
        <taxon>Bacteria</taxon>
        <taxon>Pseudomonadati</taxon>
        <taxon>Pseudomonadota</taxon>
        <taxon>Alphaproteobacteria</taxon>
        <taxon>Rhodobacterales</taxon>
        <taxon>Paracoccaceae</taxon>
        <taxon>Pseudooceanicola</taxon>
    </lineage>
</organism>
<reference evidence="1 2" key="1">
    <citation type="journal article" date="2015" name="Antonie Van Leeuwenhoek">
        <title>Pseudooceanicola atlanticus gen. nov. sp. nov., isolated from surface seawater of the Atlantic Ocean and reclassification of Oceanicola batsensis, Oceanicola marinus, Oceanicola nitratireducens, Oceanicola nanhaiensis, Oceanicola antarcticus and Oceanicola flagellatus, as Pseudooceanicola batsensis comb. nov., Pseudooceanicola marinus comb. nov., Pseudooceanicola nitratireducens comb. nov., Pseudooceanicola nanhaiensis comb. nov., Pseudooceanicola antarcticus comb. nov., and Pseudooceanicola flagellatus comb. nov.</title>
        <authorList>
            <person name="Lai Q."/>
            <person name="Li G."/>
            <person name="Liu X."/>
            <person name="Du Y."/>
            <person name="Sun F."/>
            <person name="Shao Z."/>
        </authorList>
    </citation>
    <scope>NUCLEOTIDE SEQUENCE [LARGE SCALE GENOMIC DNA]</scope>
    <source>
        <strain evidence="1 2">22II-s11g</strain>
    </source>
</reference>
<dbReference type="AlphaFoldDB" id="A0A0A0EIA6"/>
<dbReference type="STRING" id="1461694.ATO9_09155"/>
<evidence type="ECO:0000313" key="2">
    <source>
        <dbReference type="Proteomes" id="UP000030004"/>
    </source>
</evidence>
<sequence length="112" mass="12396">MTLIEEEQQAGDIPGHIDDIVQELRQLKTDLRRVQGLVKDGEPGGVKDALRMASDVRTFLRIAYEVEAKHHEDRRREQGGGSGELDLDAARAEIGCKLDRLRRCCGAGEISG</sequence>
<keyword evidence="2" id="KW-1185">Reference proteome</keyword>